<dbReference type="AlphaFoldDB" id="A0A165CKZ4"/>
<sequence length="382" mass="41995">MASFTLELVPIPAGRFDVSTSSGPSEISCVVPFTLNDGRSMIAMGRKDGVEIGIHQQANSRRLVLHIQNVTQAAFIPDSGAFLVLAGSELWAYDIESMVPTSLEKQRAARERERLSTRNVLWFRVGQYDGRRLVVFVTKELDGCMFHVLEAMPGPDVRAALRDFAQDIMITNTSAMFFKPYTQFELPGEARDIIFLGHNVLFIVCDRGGGFKKTMIAATEGLTQSVSIPVLDTDNEPLAKRVATAKPLNVFCVPRAVSGDGQVEFLLCYDEFGVYVNINGELSRQKDASIQWNGSVHRLVSNGDQFLLFSSHAIEVRALDTGRVVKTVPTQDIDGVWAPADWGYETGVALGAESVSMSPELLAYCSMRESGDLYGLQTKPDL</sequence>
<evidence type="ECO:0000256" key="1">
    <source>
        <dbReference type="ARBA" id="ARBA00022658"/>
    </source>
</evidence>
<protein>
    <recommendedName>
        <fullName evidence="2">CNH domain-containing protein</fullName>
    </recommendedName>
</protein>
<name>A0A165CKZ4_EXIGL</name>
<keyword evidence="4" id="KW-1185">Reference proteome</keyword>
<dbReference type="Pfam" id="PF00780">
    <property type="entry name" value="CNH"/>
    <property type="match status" value="1"/>
</dbReference>
<dbReference type="InterPro" id="IPR001180">
    <property type="entry name" value="CNH_dom"/>
</dbReference>
<dbReference type="EMBL" id="KV426309">
    <property type="protein sequence ID" value="KZV82660.1"/>
    <property type="molecule type" value="Genomic_DNA"/>
</dbReference>
<dbReference type="SMART" id="SM00036">
    <property type="entry name" value="CNH"/>
    <property type="match status" value="1"/>
</dbReference>
<evidence type="ECO:0000313" key="3">
    <source>
        <dbReference type="EMBL" id="KZV82660.1"/>
    </source>
</evidence>
<proteinExistence type="predicted"/>
<evidence type="ECO:0000259" key="2">
    <source>
        <dbReference type="PROSITE" id="PS50219"/>
    </source>
</evidence>
<dbReference type="GO" id="GO:0005085">
    <property type="term" value="F:guanyl-nucleotide exchange factor activity"/>
    <property type="evidence" value="ECO:0007669"/>
    <property type="project" value="UniProtKB-KW"/>
</dbReference>
<dbReference type="InParanoid" id="A0A165CKZ4"/>
<dbReference type="STRING" id="1314781.A0A165CKZ4"/>
<feature type="domain" description="CNH" evidence="2">
    <location>
        <begin position="24"/>
        <end position="343"/>
    </location>
</feature>
<organism evidence="3 4">
    <name type="scientific">Exidia glandulosa HHB12029</name>
    <dbReference type="NCBI Taxonomy" id="1314781"/>
    <lineage>
        <taxon>Eukaryota</taxon>
        <taxon>Fungi</taxon>
        <taxon>Dikarya</taxon>
        <taxon>Basidiomycota</taxon>
        <taxon>Agaricomycotina</taxon>
        <taxon>Agaricomycetes</taxon>
        <taxon>Auriculariales</taxon>
        <taxon>Exidiaceae</taxon>
        <taxon>Exidia</taxon>
    </lineage>
</organism>
<keyword evidence="1" id="KW-0344">Guanine-nucleotide releasing factor</keyword>
<dbReference type="PROSITE" id="PS50219">
    <property type="entry name" value="CNH"/>
    <property type="match status" value="1"/>
</dbReference>
<evidence type="ECO:0000313" key="4">
    <source>
        <dbReference type="Proteomes" id="UP000077266"/>
    </source>
</evidence>
<dbReference type="OrthoDB" id="2272012at2759"/>
<dbReference type="Proteomes" id="UP000077266">
    <property type="component" value="Unassembled WGS sequence"/>
</dbReference>
<dbReference type="PANTHER" id="PTHR46572:SF1">
    <property type="entry name" value="RHO1 GUANINE NUCLEOTIDE EXCHANGE FACTOR TUS1"/>
    <property type="match status" value="1"/>
</dbReference>
<reference evidence="3 4" key="1">
    <citation type="journal article" date="2016" name="Mol. Biol. Evol.">
        <title>Comparative Genomics of Early-Diverging Mushroom-Forming Fungi Provides Insights into the Origins of Lignocellulose Decay Capabilities.</title>
        <authorList>
            <person name="Nagy L.G."/>
            <person name="Riley R."/>
            <person name="Tritt A."/>
            <person name="Adam C."/>
            <person name="Daum C."/>
            <person name="Floudas D."/>
            <person name="Sun H."/>
            <person name="Yadav J.S."/>
            <person name="Pangilinan J."/>
            <person name="Larsson K.H."/>
            <person name="Matsuura K."/>
            <person name="Barry K."/>
            <person name="Labutti K."/>
            <person name="Kuo R."/>
            <person name="Ohm R.A."/>
            <person name="Bhattacharya S.S."/>
            <person name="Shirouzu T."/>
            <person name="Yoshinaga Y."/>
            <person name="Martin F.M."/>
            <person name="Grigoriev I.V."/>
            <person name="Hibbett D.S."/>
        </authorList>
    </citation>
    <scope>NUCLEOTIDE SEQUENCE [LARGE SCALE GENOMIC DNA]</scope>
    <source>
        <strain evidence="3 4">HHB12029</strain>
    </source>
</reference>
<dbReference type="PANTHER" id="PTHR46572">
    <property type="entry name" value="RHO1 GDP-GTP EXCHANGE PROTEIN 1-RELATED"/>
    <property type="match status" value="1"/>
</dbReference>
<dbReference type="InterPro" id="IPR052233">
    <property type="entry name" value="Rho-type_GEFs"/>
</dbReference>
<gene>
    <name evidence="3" type="ORF">EXIGLDRAFT_843508</name>
</gene>
<accession>A0A165CKZ4</accession>